<dbReference type="GO" id="GO:0004497">
    <property type="term" value="F:monooxygenase activity"/>
    <property type="evidence" value="ECO:0007669"/>
    <property type="project" value="UniProtKB-KW"/>
</dbReference>
<dbReference type="Proteomes" id="UP000320762">
    <property type="component" value="Unassembled WGS sequence"/>
</dbReference>
<dbReference type="InterPro" id="IPR050364">
    <property type="entry name" value="Cytochrome_P450_fung"/>
</dbReference>
<evidence type="ECO:0000256" key="6">
    <source>
        <dbReference type="ARBA" id="ARBA00023002"/>
    </source>
</evidence>
<dbReference type="GO" id="GO:0005506">
    <property type="term" value="F:iron ion binding"/>
    <property type="evidence" value="ECO:0007669"/>
    <property type="project" value="InterPro"/>
</dbReference>
<dbReference type="Gene3D" id="1.10.630.10">
    <property type="entry name" value="Cytochrome P450"/>
    <property type="match status" value="1"/>
</dbReference>
<dbReference type="Pfam" id="PF00067">
    <property type="entry name" value="p450"/>
    <property type="match status" value="1"/>
</dbReference>
<dbReference type="OrthoDB" id="2789670at2759"/>
<proteinExistence type="inferred from homology"/>
<evidence type="ECO:0000256" key="3">
    <source>
        <dbReference type="ARBA" id="ARBA00010617"/>
    </source>
</evidence>
<comment type="cofactor">
    <cofactor evidence="1 9">
        <name>heme</name>
        <dbReference type="ChEBI" id="CHEBI:30413"/>
    </cofactor>
</comment>
<evidence type="ECO:0000256" key="1">
    <source>
        <dbReference type="ARBA" id="ARBA00001971"/>
    </source>
</evidence>
<keyword evidence="7 9" id="KW-0408">Iron</keyword>
<dbReference type="InterPro" id="IPR017972">
    <property type="entry name" value="Cyt_P450_CS"/>
</dbReference>
<dbReference type="CDD" id="cd11065">
    <property type="entry name" value="CYP64-like"/>
    <property type="match status" value="1"/>
</dbReference>
<dbReference type="InterPro" id="IPR001128">
    <property type="entry name" value="Cyt_P450"/>
</dbReference>
<dbReference type="InterPro" id="IPR002401">
    <property type="entry name" value="Cyt_P450_E_grp-I"/>
</dbReference>
<dbReference type="GO" id="GO:0020037">
    <property type="term" value="F:heme binding"/>
    <property type="evidence" value="ECO:0007669"/>
    <property type="project" value="InterPro"/>
</dbReference>
<dbReference type="SUPFAM" id="SSF48264">
    <property type="entry name" value="Cytochrome P450"/>
    <property type="match status" value="1"/>
</dbReference>
<reference evidence="11 12" key="1">
    <citation type="journal article" date="2019" name="New Phytol.">
        <title>Comparative genomics reveals unique wood-decay strategies and fruiting body development in the Schizophyllaceae.</title>
        <authorList>
            <person name="Almasi E."/>
            <person name="Sahu N."/>
            <person name="Krizsan K."/>
            <person name="Balint B."/>
            <person name="Kovacs G.M."/>
            <person name="Kiss B."/>
            <person name="Cseklye J."/>
            <person name="Drula E."/>
            <person name="Henrissat B."/>
            <person name="Nagy I."/>
            <person name="Chovatia M."/>
            <person name="Adam C."/>
            <person name="LaButti K."/>
            <person name="Lipzen A."/>
            <person name="Riley R."/>
            <person name="Grigoriev I.V."/>
            <person name="Nagy L.G."/>
        </authorList>
    </citation>
    <scope>NUCLEOTIDE SEQUENCE [LARGE SCALE GENOMIC DNA]</scope>
    <source>
        <strain evidence="11 12">NL-1724</strain>
    </source>
</reference>
<comment type="similarity">
    <text evidence="3 10">Belongs to the cytochrome P450 family.</text>
</comment>
<protein>
    <submittedName>
        <fullName evidence="11">Cytochrome P450</fullName>
    </submittedName>
</protein>
<evidence type="ECO:0000313" key="12">
    <source>
        <dbReference type="Proteomes" id="UP000320762"/>
    </source>
</evidence>
<sequence>MPLAALDYALAGAGAFLLYKFATRPDGRPLPPGPKRLPLIGNLLDMPQSHAWKTFAKWGEEYGDIVSVDLLGTRFVIINNPDAAVDLLNKRARNTSDRPSFPMANDLVGWDQTISNLRSEGTHKEYRKLVGRIIGTRNHVSKFDATSELQATLFLRRLLESHNDVEQAIRTTALALILALVYGYKVKESQGVIDDPVVALADQVLAEFGDVTRPGAHLVDVFPILEYVPAWFPGAGFQKKALRHKANLTSFIEMPWDFVKKSVAAGEDNNSYAANLLREGDLSEQRIHEIKWSAGSFYAAGSDTTVSIILNYFLAACKYPEVQKKAQAEIDAVIGTDRLPSLNDRPNLPYVEALVSELYRWLPVAPLALPHRAVNDDVYNGVLIPKDATIFANVWWFFHNEANYKDAYTFNPERFLGPNPERNPREIGAFGFGRRSCPGEHLAEVSVWISVTKAIAAFHIEKALDAQGNPIEPIADSMDGIISRPYAFACVAKPRSEQVVHIIDEDIARLS</sequence>
<dbReference type="PANTHER" id="PTHR46300">
    <property type="entry name" value="P450, PUTATIVE (EUROFUNG)-RELATED-RELATED"/>
    <property type="match status" value="1"/>
</dbReference>
<gene>
    <name evidence="11" type="ORF">BD626DRAFT_406217</name>
</gene>
<comment type="caution">
    <text evidence="11">The sequence shown here is derived from an EMBL/GenBank/DDBJ whole genome shotgun (WGS) entry which is preliminary data.</text>
</comment>
<dbReference type="STRING" id="97359.A0A550C8P8"/>
<keyword evidence="5 9" id="KW-0479">Metal-binding</keyword>
<evidence type="ECO:0000256" key="7">
    <source>
        <dbReference type="ARBA" id="ARBA00023004"/>
    </source>
</evidence>
<dbReference type="PROSITE" id="PS00086">
    <property type="entry name" value="CYTOCHROME_P450"/>
    <property type="match status" value="1"/>
</dbReference>
<dbReference type="PRINTS" id="PR00463">
    <property type="entry name" value="EP450I"/>
</dbReference>
<dbReference type="AlphaFoldDB" id="A0A550C8P8"/>
<comment type="pathway">
    <text evidence="2">Secondary metabolite biosynthesis.</text>
</comment>
<feature type="binding site" description="axial binding residue" evidence="9">
    <location>
        <position position="437"/>
    </location>
    <ligand>
        <name>heme</name>
        <dbReference type="ChEBI" id="CHEBI:30413"/>
    </ligand>
    <ligandPart>
        <name>Fe</name>
        <dbReference type="ChEBI" id="CHEBI:18248"/>
    </ligandPart>
</feature>
<keyword evidence="4 9" id="KW-0349">Heme</keyword>
<evidence type="ECO:0000256" key="8">
    <source>
        <dbReference type="ARBA" id="ARBA00023033"/>
    </source>
</evidence>
<evidence type="ECO:0000256" key="9">
    <source>
        <dbReference type="PIRSR" id="PIRSR602401-1"/>
    </source>
</evidence>
<dbReference type="GO" id="GO:0016705">
    <property type="term" value="F:oxidoreductase activity, acting on paired donors, with incorporation or reduction of molecular oxygen"/>
    <property type="evidence" value="ECO:0007669"/>
    <property type="project" value="InterPro"/>
</dbReference>
<dbReference type="InterPro" id="IPR036396">
    <property type="entry name" value="Cyt_P450_sf"/>
</dbReference>
<dbReference type="EMBL" id="VDMD01000018">
    <property type="protein sequence ID" value="TRM61188.1"/>
    <property type="molecule type" value="Genomic_DNA"/>
</dbReference>
<name>A0A550C8P8_9AGAR</name>
<evidence type="ECO:0000256" key="5">
    <source>
        <dbReference type="ARBA" id="ARBA00022723"/>
    </source>
</evidence>
<accession>A0A550C8P8</accession>
<keyword evidence="8 10" id="KW-0503">Monooxygenase</keyword>
<keyword evidence="12" id="KW-1185">Reference proteome</keyword>
<organism evidence="11 12">
    <name type="scientific">Schizophyllum amplum</name>
    <dbReference type="NCBI Taxonomy" id="97359"/>
    <lineage>
        <taxon>Eukaryota</taxon>
        <taxon>Fungi</taxon>
        <taxon>Dikarya</taxon>
        <taxon>Basidiomycota</taxon>
        <taxon>Agaricomycotina</taxon>
        <taxon>Agaricomycetes</taxon>
        <taxon>Agaricomycetidae</taxon>
        <taxon>Agaricales</taxon>
        <taxon>Schizophyllaceae</taxon>
        <taxon>Schizophyllum</taxon>
    </lineage>
</organism>
<evidence type="ECO:0000256" key="4">
    <source>
        <dbReference type="ARBA" id="ARBA00022617"/>
    </source>
</evidence>
<evidence type="ECO:0000256" key="10">
    <source>
        <dbReference type="RuleBase" id="RU000461"/>
    </source>
</evidence>
<evidence type="ECO:0000256" key="2">
    <source>
        <dbReference type="ARBA" id="ARBA00005179"/>
    </source>
</evidence>
<keyword evidence="6 10" id="KW-0560">Oxidoreductase</keyword>
<evidence type="ECO:0000313" key="11">
    <source>
        <dbReference type="EMBL" id="TRM61188.1"/>
    </source>
</evidence>
<dbReference type="PANTHER" id="PTHR46300:SF7">
    <property type="entry name" value="P450, PUTATIVE (EUROFUNG)-RELATED"/>
    <property type="match status" value="1"/>
</dbReference>